<evidence type="ECO:0000256" key="1">
    <source>
        <dbReference type="ARBA" id="ARBA00004141"/>
    </source>
</evidence>
<accession>A0A0D6LZ85</accession>
<evidence type="ECO:0000256" key="6">
    <source>
        <dbReference type="ARBA" id="ARBA00023136"/>
    </source>
</evidence>
<evidence type="ECO:0000256" key="4">
    <source>
        <dbReference type="ARBA" id="ARBA00022692"/>
    </source>
</evidence>
<protein>
    <recommendedName>
        <fullName evidence="7">ABC transporter domain-containing protein</fullName>
    </recommendedName>
</protein>
<evidence type="ECO:0000313" key="8">
    <source>
        <dbReference type="EMBL" id="EPB76523.1"/>
    </source>
</evidence>
<dbReference type="AlphaFoldDB" id="A0A0D6LZ85"/>
<dbReference type="PANTHER" id="PTHR48041:SF68">
    <property type="entry name" value="ABC TRANSPORTER DOMAIN-CONTAINING PROTEIN"/>
    <property type="match status" value="1"/>
</dbReference>
<evidence type="ECO:0000259" key="7">
    <source>
        <dbReference type="Pfam" id="PF00005"/>
    </source>
</evidence>
<dbReference type="GO" id="GO:0005524">
    <property type="term" value="F:ATP binding"/>
    <property type="evidence" value="ECO:0007669"/>
    <property type="project" value="InterPro"/>
</dbReference>
<dbReference type="GO" id="GO:0005886">
    <property type="term" value="C:plasma membrane"/>
    <property type="evidence" value="ECO:0007669"/>
    <property type="project" value="TreeGrafter"/>
</dbReference>
<name>A0A0D6LZ85_9BILA</name>
<evidence type="ECO:0000256" key="2">
    <source>
        <dbReference type="ARBA" id="ARBA00005814"/>
    </source>
</evidence>
<dbReference type="Proteomes" id="UP000054495">
    <property type="component" value="Unassembled WGS sequence"/>
</dbReference>
<comment type="similarity">
    <text evidence="2">Belongs to the ABC transporter superfamily. ABCG family. Eye pigment precursor importer (TC 3.A.1.204) subfamily.</text>
</comment>
<comment type="subcellular location">
    <subcellularLocation>
        <location evidence="1">Membrane</location>
        <topology evidence="1">Multi-pass membrane protein</topology>
    </subcellularLocation>
</comment>
<evidence type="ECO:0000256" key="5">
    <source>
        <dbReference type="ARBA" id="ARBA00022989"/>
    </source>
</evidence>
<dbReference type="Gene3D" id="3.40.50.300">
    <property type="entry name" value="P-loop containing nucleotide triphosphate hydrolases"/>
    <property type="match status" value="1"/>
</dbReference>
<dbReference type="GO" id="GO:0042626">
    <property type="term" value="F:ATPase-coupled transmembrane transporter activity"/>
    <property type="evidence" value="ECO:0007669"/>
    <property type="project" value="TreeGrafter"/>
</dbReference>
<keyword evidence="6" id="KW-0472">Membrane</keyword>
<keyword evidence="4" id="KW-0812">Transmembrane</keyword>
<organism evidence="8 9">
    <name type="scientific">Ancylostoma ceylanicum</name>
    <dbReference type="NCBI Taxonomy" id="53326"/>
    <lineage>
        <taxon>Eukaryota</taxon>
        <taxon>Metazoa</taxon>
        <taxon>Ecdysozoa</taxon>
        <taxon>Nematoda</taxon>
        <taxon>Chromadorea</taxon>
        <taxon>Rhabditida</taxon>
        <taxon>Rhabditina</taxon>
        <taxon>Rhabditomorpha</taxon>
        <taxon>Strongyloidea</taxon>
        <taxon>Ancylostomatidae</taxon>
        <taxon>Ancylostomatinae</taxon>
        <taxon>Ancylostoma</taxon>
    </lineage>
</organism>
<gene>
    <name evidence="8" type="ORF">ANCCEY_04423</name>
</gene>
<dbReference type="PANTHER" id="PTHR48041">
    <property type="entry name" value="ABC TRANSPORTER G FAMILY MEMBER 28"/>
    <property type="match status" value="1"/>
</dbReference>
<evidence type="ECO:0000256" key="3">
    <source>
        <dbReference type="ARBA" id="ARBA00022448"/>
    </source>
</evidence>
<keyword evidence="5" id="KW-1133">Transmembrane helix</keyword>
<dbReference type="InterPro" id="IPR050352">
    <property type="entry name" value="ABCG_transporters"/>
</dbReference>
<dbReference type="Pfam" id="PF00005">
    <property type="entry name" value="ABC_tran"/>
    <property type="match status" value="1"/>
</dbReference>
<dbReference type="EMBL" id="KE124862">
    <property type="protein sequence ID" value="EPB76523.1"/>
    <property type="molecule type" value="Genomic_DNA"/>
</dbReference>
<dbReference type="InterPro" id="IPR027417">
    <property type="entry name" value="P-loop_NTPase"/>
</dbReference>
<keyword evidence="3" id="KW-0813">Transport</keyword>
<dbReference type="GO" id="GO:0016887">
    <property type="term" value="F:ATP hydrolysis activity"/>
    <property type="evidence" value="ECO:0007669"/>
    <property type="project" value="InterPro"/>
</dbReference>
<proteinExistence type="inferred from homology"/>
<sequence>MIHACGLHNLCIIQVSTLYILRHKISENPQSAPEIRAPSSIITSFPLTDTALLLGNHTTQLQLAMAILGRTDRRRCLWDAKRLIWRDIYAEVIQRRSIFGLLKSVGATQNRVVLDQVSGFAEPGQLTFIMGSSGAGKSTLLNILTQKRMRGMRIFGEIAINNQLVEMGDIKKYSAYVQQDDLFIAEMTVQEQLMFAARLRMPSIFSETMRKETVEDVITMEIIEAFESSDAAKYAHYVTHVKVSSAKRKIKYVSGVGKGS</sequence>
<reference evidence="8 9" key="1">
    <citation type="submission" date="2013-05" db="EMBL/GenBank/DDBJ databases">
        <title>Draft genome of the parasitic nematode Anyclostoma ceylanicum.</title>
        <authorList>
            <person name="Mitreva M."/>
        </authorList>
    </citation>
    <scope>NUCLEOTIDE SEQUENCE [LARGE SCALE GENOMIC DNA]</scope>
</reference>
<keyword evidence="9" id="KW-1185">Reference proteome</keyword>
<dbReference type="InterPro" id="IPR003439">
    <property type="entry name" value="ABC_transporter-like_ATP-bd"/>
</dbReference>
<evidence type="ECO:0000313" key="9">
    <source>
        <dbReference type="Proteomes" id="UP000054495"/>
    </source>
</evidence>
<dbReference type="SUPFAM" id="SSF52540">
    <property type="entry name" value="P-loop containing nucleoside triphosphate hydrolases"/>
    <property type="match status" value="1"/>
</dbReference>
<feature type="domain" description="ABC transporter" evidence="7">
    <location>
        <begin position="114"/>
        <end position="229"/>
    </location>
</feature>